<dbReference type="FunFam" id="2.60.40.420:FF:000003">
    <property type="entry name" value="Blue copper"/>
    <property type="match status" value="1"/>
</dbReference>
<dbReference type="AlphaFoldDB" id="A0A834T402"/>
<dbReference type="InterPro" id="IPR039391">
    <property type="entry name" value="Phytocyanin-like"/>
</dbReference>
<dbReference type="OrthoDB" id="686200at2759"/>
<keyword evidence="3" id="KW-0249">Electron transport</keyword>
<dbReference type="GO" id="GO:0005886">
    <property type="term" value="C:plasma membrane"/>
    <property type="evidence" value="ECO:0007669"/>
    <property type="project" value="TreeGrafter"/>
</dbReference>
<dbReference type="Proteomes" id="UP000634136">
    <property type="component" value="Unassembled WGS sequence"/>
</dbReference>
<gene>
    <name evidence="9" type="ORF">G2W53_028765</name>
</gene>
<evidence type="ECO:0000259" key="8">
    <source>
        <dbReference type="PROSITE" id="PS51485"/>
    </source>
</evidence>
<evidence type="ECO:0000256" key="2">
    <source>
        <dbReference type="ARBA" id="ARBA00022723"/>
    </source>
</evidence>
<dbReference type="PANTHER" id="PTHR33021">
    <property type="entry name" value="BLUE COPPER PROTEIN"/>
    <property type="match status" value="1"/>
</dbReference>
<evidence type="ECO:0000256" key="5">
    <source>
        <dbReference type="ARBA" id="ARBA00023180"/>
    </source>
</evidence>
<dbReference type="CDD" id="cd04216">
    <property type="entry name" value="Phytocyanin"/>
    <property type="match status" value="1"/>
</dbReference>
<reference evidence="9" key="1">
    <citation type="submission" date="2020-09" db="EMBL/GenBank/DDBJ databases">
        <title>Genome-Enabled Discovery of Anthraquinone Biosynthesis in Senna tora.</title>
        <authorList>
            <person name="Kang S.-H."/>
            <person name="Pandey R.P."/>
            <person name="Lee C.-M."/>
            <person name="Sim J.-S."/>
            <person name="Jeong J.-T."/>
            <person name="Choi B.-S."/>
            <person name="Jung M."/>
            <person name="Ginzburg D."/>
            <person name="Zhao K."/>
            <person name="Won S.Y."/>
            <person name="Oh T.-J."/>
            <person name="Yu Y."/>
            <person name="Kim N.-H."/>
            <person name="Lee O.R."/>
            <person name="Lee T.-H."/>
            <person name="Bashyal P."/>
            <person name="Kim T.-S."/>
            <person name="Lee W.-H."/>
            <person name="Kawkins C."/>
            <person name="Kim C.-K."/>
            <person name="Kim J.S."/>
            <person name="Ahn B.O."/>
            <person name="Rhee S.Y."/>
            <person name="Sohng J.K."/>
        </authorList>
    </citation>
    <scope>NUCLEOTIDE SEQUENCE</scope>
    <source>
        <tissue evidence="9">Leaf</tissue>
    </source>
</reference>
<name>A0A834T402_9FABA</name>
<feature type="chain" id="PRO_5032796158" evidence="7">
    <location>
        <begin position="25"/>
        <end position="164"/>
    </location>
</feature>
<comment type="caution">
    <text evidence="9">The sequence shown here is derived from an EMBL/GenBank/DDBJ whole genome shotgun (WGS) entry which is preliminary data.</text>
</comment>
<feature type="region of interest" description="Disordered" evidence="6">
    <location>
        <begin position="125"/>
        <end position="164"/>
    </location>
</feature>
<dbReference type="InterPro" id="IPR003245">
    <property type="entry name" value="Phytocyanin_dom"/>
</dbReference>
<keyword evidence="4" id="KW-0186">Copper</keyword>
<sequence length="164" mass="17100">MAMAMGAPSLIMLVLLVVAPTVYGVDHIVGGDSGWSPSGDYVAWAAGEIFTVRDNLVFKYDSTQAVAIVSESGYKSCNSSNALKTYNGGNSKVPLSLPGNMYFISPTPSYCSRGMKLAINVVGDASDTRRGSSPPTTLSVTPPNKVPATLRLSPPSPIVENGAN</sequence>
<dbReference type="GO" id="GO:0009055">
    <property type="term" value="F:electron transfer activity"/>
    <property type="evidence" value="ECO:0007669"/>
    <property type="project" value="InterPro"/>
</dbReference>
<proteinExistence type="predicted"/>
<dbReference type="EMBL" id="JAAIUW010000009">
    <property type="protein sequence ID" value="KAF7814796.1"/>
    <property type="molecule type" value="Genomic_DNA"/>
</dbReference>
<dbReference type="GO" id="GO:0046872">
    <property type="term" value="F:metal ion binding"/>
    <property type="evidence" value="ECO:0007669"/>
    <property type="project" value="UniProtKB-KW"/>
</dbReference>
<accession>A0A834T402</accession>
<dbReference type="Pfam" id="PF02298">
    <property type="entry name" value="Cu_bind_like"/>
    <property type="match status" value="1"/>
</dbReference>
<keyword evidence="5" id="KW-0325">Glycoprotein</keyword>
<protein>
    <submittedName>
        <fullName evidence="9">Basic blue protein-like</fullName>
    </submittedName>
</protein>
<dbReference type="InterPro" id="IPR008972">
    <property type="entry name" value="Cupredoxin"/>
</dbReference>
<evidence type="ECO:0000256" key="3">
    <source>
        <dbReference type="ARBA" id="ARBA00022982"/>
    </source>
</evidence>
<feature type="domain" description="Phytocyanin" evidence="8">
    <location>
        <begin position="25"/>
        <end position="123"/>
    </location>
</feature>
<dbReference type="Gene3D" id="2.60.40.420">
    <property type="entry name" value="Cupredoxins - blue copper proteins"/>
    <property type="match status" value="1"/>
</dbReference>
<dbReference type="PANTHER" id="PTHR33021:SF350">
    <property type="entry name" value="UCLACYANIN-2"/>
    <property type="match status" value="1"/>
</dbReference>
<dbReference type="PROSITE" id="PS51485">
    <property type="entry name" value="PHYTOCYANIN"/>
    <property type="match status" value="1"/>
</dbReference>
<evidence type="ECO:0000256" key="1">
    <source>
        <dbReference type="ARBA" id="ARBA00022448"/>
    </source>
</evidence>
<evidence type="ECO:0000256" key="4">
    <source>
        <dbReference type="ARBA" id="ARBA00023008"/>
    </source>
</evidence>
<feature type="signal peptide" evidence="7">
    <location>
        <begin position="1"/>
        <end position="24"/>
    </location>
</feature>
<evidence type="ECO:0000313" key="9">
    <source>
        <dbReference type="EMBL" id="KAF7814796.1"/>
    </source>
</evidence>
<dbReference type="SUPFAM" id="SSF49503">
    <property type="entry name" value="Cupredoxins"/>
    <property type="match status" value="1"/>
</dbReference>
<feature type="compositionally biased region" description="Low complexity" evidence="6">
    <location>
        <begin position="132"/>
        <end position="143"/>
    </location>
</feature>
<organism evidence="9 10">
    <name type="scientific">Senna tora</name>
    <dbReference type="NCBI Taxonomy" id="362788"/>
    <lineage>
        <taxon>Eukaryota</taxon>
        <taxon>Viridiplantae</taxon>
        <taxon>Streptophyta</taxon>
        <taxon>Embryophyta</taxon>
        <taxon>Tracheophyta</taxon>
        <taxon>Spermatophyta</taxon>
        <taxon>Magnoliopsida</taxon>
        <taxon>eudicotyledons</taxon>
        <taxon>Gunneridae</taxon>
        <taxon>Pentapetalae</taxon>
        <taxon>rosids</taxon>
        <taxon>fabids</taxon>
        <taxon>Fabales</taxon>
        <taxon>Fabaceae</taxon>
        <taxon>Caesalpinioideae</taxon>
        <taxon>Cassia clade</taxon>
        <taxon>Senna</taxon>
    </lineage>
</organism>
<keyword evidence="1" id="KW-0813">Transport</keyword>
<evidence type="ECO:0000313" key="10">
    <source>
        <dbReference type="Proteomes" id="UP000634136"/>
    </source>
</evidence>
<keyword evidence="2" id="KW-0479">Metal-binding</keyword>
<evidence type="ECO:0000256" key="6">
    <source>
        <dbReference type="SAM" id="MobiDB-lite"/>
    </source>
</evidence>
<keyword evidence="10" id="KW-1185">Reference proteome</keyword>
<keyword evidence="7" id="KW-0732">Signal</keyword>
<evidence type="ECO:0000256" key="7">
    <source>
        <dbReference type="SAM" id="SignalP"/>
    </source>
</evidence>